<protein>
    <submittedName>
        <fullName evidence="3">Uncharacterized protein</fullName>
    </submittedName>
</protein>
<dbReference type="AlphaFoldDB" id="A0AAD9HYN0"/>
<dbReference type="EMBL" id="JAQQPM010000001">
    <property type="protein sequence ID" value="KAK2067856.1"/>
    <property type="molecule type" value="Genomic_DNA"/>
</dbReference>
<feature type="compositionally biased region" description="Basic and acidic residues" evidence="2">
    <location>
        <begin position="232"/>
        <end position="244"/>
    </location>
</feature>
<organism evidence="3 4">
    <name type="scientific">Phyllachora maydis</name>
    <dbReference type="NCBI Taxonomy" id="1825666"/>
    <lineage>
        <taxon>Eukaryota</taxon>
        <taxon>Fungi</taxon>
        <taxon>Dikarya</taxon>
        <taxon>Ascomycota</taxon>
        <taxon>Pezizomycotina</taxon>
        <taxon>Sordariomycetes</taxon>
        <taxon>Sordariomycetidae</taxon>
        <taxon>Phyllachorales</taxon>
        <taxon>Phyllachoraceae</taxon>
        <taxon>Phyllachora</taxon>
    </lineage>
</organism>
<feature type="compositionally biased region" description="Low complexity" evidence="2">
    <location>
        <begin position="1"/>
        <end position="62"/>
    </location>
</feature>
<comment type="caution">
    <text evidence="3">The sequence shown here is derived from an EMBL/GenBank/DDBJ whole genome shotgun (WGS) entry which is preliminary data.</text>
</comment>
<feature type="region of interest" description="Disordered" evidence="2">
    <location>
        <begin position="123"/>
        <end position="142"/>
    </location>
</feature>
<feature type="region of interest" description="Disordered" evidence="2">
    <location>
        <begin position="406"/>
        <end position="439"/>
    </location>
</feature>
<keyword evidence="1" id="KW-0175">Coiled coil</keyword>
<feature type="compositionally biased region" description="Low complexity" evidence="2">
    <location>
        <begin position="245"/>
        <end position="259"/>
    </location>
</feature>
<evidence type="ECO:0000313" key="4">
    <source>
        <dbReference type="Proteomes" id="UP001217918"/>
    </source>
</evidence>
<gene>
    <name evidence="3" type="ORF">P8C59_001561</name>
</gene>
<name>A0AAD9HYN0_9PEZI</name>
<proteinExistence type="predicted"/>
<dbReference type="PANTHER" id="PTHR38701">
    <property type="entry name" value="CHROMOSOME 8, WHOLE GENOME SHOTGUN SEQUENCE"/>
    <property type="match status" value="1"/>
</dbReference>
<evidence type="ECO:0000313" key="3">
    <source>
        <dbReference type="EMBL" id="KAK2067856.1"/>
    </source>
</evidence>
<feature type="region of interest" description="Disordered" evidence="2">
    <location>
        <begin position="151"/>
        <end position="259"/>
    </location>
</feature>
<feature type="compositionally biased region" description="Polar residues" evidence="2">
    <location>
        <begin position="199"/>
        <end position="224"/>
    </location>
</feature>
<feature type="region of interest" description="Disordered" evidence="2">
    <location>
        <begin position="336"/>
        <end position="390"/>
    </location>
</feature>
<feature type="region of interest" description="Disordered" evidence="2">
    <location>
        <begin position="274"/>
        <end position="294"/>
    </location>
</feature>
<reference evidence="3" key="1">
    <citation type="journal article" date="2023" name="Mol. Plant Microbe Interact.">
        <title>Elucidating the Obligate Nature and Biological Capacity of an Invasive Fungal Corn Pathogen.</title>
        <authorList>
            <person name="MacCready J.S."/>
            <person name="Roggenkamp E.M."/>
            <person name="Gdanetz K."/>
            <person name="Chilvers M.I."/>
        </authorList>
    </citation>
    <scope>NUCLEOTIDE SEQUENCE</scope>
    <source>
        <strain evidence="3">PM02</strain>
    </source>
</reference>
<feature type="region of interest" description="Disordered" evidence="2">
    <location>
        <begin position="459"/>
        <end position="514"/>
    </location>
</feature>
<feature type="compositionally biased region" description="Polar residues" evidence="2">
    <location>
        <begin position="364"/>
        <end position="376"/>
    </location>
</feature>
<feature type="compositionally biased region" description="Polar residues" evidence="2">
    <location>
        <begin position="175"/>
        <end position="184"/>
    </location>
</feature>
<dbReference type="Proteomes" id="UP001217918">
    <property type="component" value="Unassembled WGS sequence"/>
</dbReference>
<sequence length="594" mass="63818">MRSLISSSTTSSSRTTPTPTLARPRRQSQSNSYPSYSHSTNSTTSRAAPASAPLARPASRQSTVPTASSGLVVRRKPSAGILTTTTAANGARETRLRETRLRFPLRSRDHHATAVKAAPNPTVRPLMRSTTTPRPKMASEKRPVMPTVARGGTHNNNNNNNNHHHTNRPPLTPKIATTRTNSTPQLPPSATLVSPVPNVLSSNITPRSGSRQSRVDSANSTPSHTPVAVQDPEPKFFHARDAQRQHQQPRQPLLTQQPRQPLLTQQPAFLYANGALPDRPAVPSQPSQDNNNNNNLLGKFVYANGTRDRSPPPTLVRASTSTLLTAAKLAPGRIATTVSSPGLLPCQQPTSPVKMSSYPGAKTVGSNRSSLATSPQPGAPPATRRTSGDLQLQVRVAASLGNTLAHSRNNSLTPAEPLAAPPPTSNPFPGLSGLTTTTHTATPTAAGFASLLQAADDFAESTAGDTPRHDDDDDDDDNGNDNHDDDNDNEDEDEDAAPLQSPATTKSPTQDKELSELVASARRERKVQDLQITNASLEAINRTLERQLRKQTAELRRYRRLSRSGPVRPERAKTVSRGEGAPGCLRAMPWGWMT</sequence>
<feature type="region of interest" description="Disordered" evidence="2">
    <location>
        <begin position="1"/>
        <end position="94"/>
    </location>
</feature>
<dbReference type="PANTHER" id="PTHR38701:SF1">
    <property type="entry name" value="UP-REGULATED DURING SEPTATION PROTEIN 1 DOMAIN-CONTAINING PROTEIN"/>
    <property type="match status" value="1"/>
</dbReference>
<keyword evidence="4" id="KW-1185">Reference proteome</keyword>
<feature type="coiled-coil region" evidence="1">
    <location>
        <begin position="527"/>
        <end position="561"/>
    </location>
</feature>
<accession>A0AAD9HYN0</accession>
<evidence type="ECO:0000256" key="2">
    <source>
        <dbReference type="SAM" id="MobiDB-lite"/>
    </source>
</evidence>
<feature type="compositionally biased region" description="Acidic residues" evidence="2">
    <location>
        <begin position="471"/>
        <end position="496"/>
    </location>
</feature>
<evidence type="ECO:0000256" key="1">
    <source>
        <dbReference type="SAM" id="Coils"/>
    </source>
</evidence>